<dbReference type="EMBL" id="KZ559581">
    <property type="protein sequence ID" value="PLN78186.1"/>
    <property type="molecule type" value="Genomic_DNA"/>
</dbReference>
<accession>A0A2J5HLZ2</accession>
<dbReference type="AlphaFoldDB" id="A0A2J5HLZ2"/>
<dbReference type="InterPro" id="IPR001138">
    <property type="entry name" value="Zn2Cys6_DnaBD"/>
</dbReference>
<dbReference type="CDD" id="cd12148">
    <property type="entry name" value="fungal_TF_MHR"/>
    <property type="match status" value="1"/>
</dbReference>
<keyword evidence="4" id="KW-0539">Nucleus</keyword>
<name>A0A2J5HLZ2_9EURO</name>
<evidence type="ECO:0000313" key="7">
    <source>
        <dbReference type="Proteomes" id="UP000235023"/>
    </source>
</evidence>
<reference evidence="7" key="1">
    <citation type="submission" date="2017-12" db="EMBL/GenBank/DDBJ databases">
        <authorList>
            <consortium name="DOE Joint Genome Institute"/>
            <person name="Mondo S.J."/>
            <person name="Kjaerbolling I."/>
            <person name="Vesth T.C."/>
            <person name="Frisvad J.C."/>
            <person name="Nybo J.L."/>
            <person name="Theobald S."/>
            <person name="Kuo A."/>
            <person name="Bowyer P."/>
            <person name="Matsuda Y."/>
            <person name="Lyhne E.K."/>
            <person name="Kogle M.E."/>
            <person name="Clum A."/>
            <person name="Lipzen A."/>
            <person name="Salamov A."/>
            <person name="Ngan C.Y."/>
            <person name="Daum C."/>
            <person name="Chiniquy J."/>
            <person name="Barry K."/>
            <person name="LaButti K."/>
            <person name="Haridas S."/>
            <person name="Simmons B.A."/>
            <person name="Magnuson J.K."/>
            <person name="Mortensen U.H."/>
            <person name="Larsen T.O."/>
            <person name="Grigoriev I.V."/>
            <person name="Baker S.E."/>
            <person name="Andersen M.R."/>
            <person name="Nordberg H.P."/>
            <person name="Cantor M.N."/>
            <person name="Hua S.X."/>
        </authorList>
    </citation>
    <scope>NUCLEOTIDE SEQUENCE [LARGE SCALE GENOMIC DNA]</scope>
    <source>
        <strain evidence="7">IBT 19404</strain>
    </source>
</reference>
<sequence>MEQIKGIVWPERRIRRAAAACYRCHNRKVRCDAAVLGSPCTNCTLDGRTDCTLRPNATARFMKLQNNESPQLDESSTEISPPMTSELSACGPLSGAISSPSPDIRAGDHYNVDHLVMEDSSGTAVPGQNFLALDRVSSLPMDDVHFLVTNGSLDIPPKDLVDVFLKKYFLVIHPSLPILNEVKFWNTYLQANETFDPSQKVSLFVFQAMLLASCSVLYDTGFESNPLARAQGAALLTFHTTAENPEATMTWNLCAIQNAIAIGQDTHAPNADVTRVMKKRLIWSVFVRDRILWLGRHRRPQFISASFNVTTGYLEEDDVADEIMFSPVYGADVKRSLLKIFQAQCRLAVILTGVISIAFTSSDGYVPRLSWQGLQQSLARVERLKGQLALWKDEVDLQAPMHNPNHEVVEVMANLTLMYYQNARVALSHYETLLVEEHIDMIQDRSATILLGIAKDLQSSMSHLTQTMAFFASRHLPESIPLSVQGNPVSLAYCGTPLVLSAIDMHLSPSYTHSLNRQHDLNNCAEIIRQSRNAYDVTEVFSRGTNHILQLAYTITQNLFRDTNNGPSPAHHPVKTPFTNLRVTGWIHAFLKHPRAYLLLSTCIDSSLATGHLPLDGSSLPAIVRQTVPLTLGVSKLPWAIDAPGRSGHKRQRIDRARSHDEGTSRVHLDDTWYWTLLHNDEDEGSVSEHFFNFDTF</sequence>
<dbReference type="GO" id="GO:0003677">
    <property type="term" value="F:DNA binding"/>
    <property type="evidence" value="ECO:0007669"/>
    <property type="project" value="UniProtKB-KW"/>
</dbReference>
<dbReference type="GO" id="GO:0000981">
    <property type="term" value="F:DNA-binding transcription factor activity, RNA polymerase II-specific"/>
    <property type="evidence" value="ECO:0007669"/>
    <property type="project" value="InterPro"/>
</dbReference>
<feature type="domain" description="Zn(2)-C6 fungal-type" evidence="5">
    <location>
        <begin position="20"/>
        <end position="53"/>
    </location>
</feature>
<evidence type="ECO:0000256" key="3">
    <source>
        <dbReference type="ARBA" id="ARBA00023163"/>
    </source>
</evidence>
<dbReference type="PANTHER" id="PTHR47425:SF2">
    <property type="entry name" value="FARB-RELATED"/>
    <property type="match status" value="1"/>
</dbReference>
<dbReference type="CDD" id="cd00067">
    <property type="entry name" value="GAL4"/>
    <property type="match status" value="1"/>
</dbReference>
<keyword evidence="3" id="KW-0804">Transcription</keyword>
<evidence type="ECO:0000313" key="6">
    <source>
        <dbReference type="EMBL" id="PLN78186.1"/>
    </source>
</evidence>
<dbReference type="Proteomes" id="UP000235023">
    <property type="component" value="Unassembled WGS sequence"/>
</dbReference>
<dbReference type="OrthoDB" id="5041285at2759"/>
<protein>
    <recommendedName>
        <fullName evidence="5">Zn(2)-C6 fungal-type domain-containing protein</fullName>
    </recommendedName>
</protein>
<dbReference type="InterPro" id="IPR052761">
    <property type="entry name" value="Fungal_Detox/Toxin_TFs"/>
</dbReference>
<gene>
    <name evidence="6" type="ORF">BDW42DRAFT_202280</name>
</gene>
<keyword evidence="7" id="KW-1185">Reference proteome</keyword>
<dbReference type="Pfam" id="PF00172">
    <property type="entry name" value="Zn_clus"/>
    <property type="match status" value="1"/>
</dbReference>
<dbReference type="GO" id="GO:0009893">
    <property type="term" value="P:positive regulation of metabolic process"/>
    <property type="evidence" value="ECO:0007669"/>
    <property type="project" value="UniProtKB-ARBA"/>
</dbReference>
<keyword evidence="2" id="KW-0238">DNA-binding</keyword>
<dbReference type="PROSITE" id="PS50048">
    <property type="entry name" value="ZN2_CY6_FUNGAL_2"/>
    <property type="match status" value="1"/>
</dbReference>
<dbReference type="GO" id="GO:0008270">
    <property type="term" value="F:zinc ion binding"/>
    <property type="evidence" value="ECO:0007669"/>
    <property type="project" value="InterPro"/>
</dbReference>
<evidence type="ECO:0000256" key="1">
    <source>
        <dbReference type="ARBA" id="ARBA00023015"/>
    </source>
</evidence>
<dbReference type="PROSITE" id="PS00463">
    <property type="entry name" value="ZN2_CY6_FUNGAL_1"/>
    <property type="match status" value="1"/>
</dbReference>
<dbReference type="Gene3D" id="4.10.240.10">
    <property type="entry name" value="Zn(2)-C6 fungal-type DNA-binding domain"/>
    <property type="match status" value="1"/>
</dbReference>
<dbReference type="SMART" id="SM00066">
    <property type="entry name" value="GAL4"/>
    <property type="match status" value="1"/>
</dbReference>
<proteinExistence type="predicted"/>
<evidence type="ECO:0000256" key="2">
    <source>
        <dbReference type="ARBA" id="ARBA00023125"/>
    </source>
</evidence>
<evidence type="ECO:0000259" key="5">
    <source>
        <dbReference type="PROSITE" id="PS50048"/>
    </source>
</evidence>
<dbReference type="InterPro" id="IPR036864">
    <property type="entry name" value="Zn2-C6_fun-type_DNA-bd_sf"/>
</dbReference>
<dbReference type="PANTHER" id="PTHR47425">
    <property type="entry name" value="FARB-RELATED"/>
    <property type="match status" value="1"/>
</dbReference>
<evidence type="ECO:0000256" key="4">
    <source>
        <dbReference type="ARBA" id="ARBA00023242"/>
    </source>
</evidence>
<keyword evidence="1" id="KW-0805">Transcription regulation</keyword>
<organism evidence="6 7">
    <name type="scientific">Aspergillus taichungensis</name>
    <dbReference type="NCBI Taxonomy" id="482145"/>
    <lineage>
        <taxon>Eukaryota</taxon>
        <taxon>Fungi</taxon>
        <taxon>Dikarya</taxon>
        <taxon>Ascomycota</taxon>
        <taxon>Pezizomycotina</taxon>
        <taxon>Eurotiomycetes</taxon>
        <taxon>Eurotiomycetidae</taxon>
        <taxon>Eurotiales</taxon>
        <taxon>Aspergillaceae</taxon>
        <taxon>Aspergillus</taxon>
        <taxon>Aspergillus subgen. Circumdati</taxon>
    </lineage>
</organism>
<dbReference type="SUPFAM" id="SSF57701">
    <property type="entry name" value="Zn2/Cys6 DNA-binding domain"/>
    <property type="match status" value="1"/>
</dbReference>